<accession>A0A510DT90</accession>
<name>A0A510DT90_9CREN</name>
<evidence type="ECO:0000313" key="1">
    <source>
        <dbReference type="EMBL" id="BBG23423.1"/>
    </source>
</evidence>
<sequence length="515" mass="56948">MLKKLTTLAILLIMFFQPILSFSAVLSPEYVHMIEVKSLGVVTICFTSDEPSYATLYLGNQAFLRITSNSSTKVLLPQGEYEIKSNASQARLNYSWSKVSGETLVVGPNQSVIQWVTPYSSGSPFRITVNVVGNSTFNSYLYNSSFMLISANKTWAYDTLHLSPGSYGIVVNNPHNYSEEACLNYVFDPSYVNPFVVANEDMPMGLASYGVMNDSGNVTTYEINTSSLLGYVNISQIRTLNSSQDLANPYSASIQLNGVVSNGDQQYFIQNVIYMNTFNDTYYLTMNVFNVSLDENSLIYVSSTSVKEFTFPFVGYLVLNVSQTNGESVMRSGFVNLTSEKTYWFSNYSVKGIFDFLVNGKNYTPGNVSRSGLFYDAELVIGGGGNGEVTSLKSYNGWLALLYLNGTRYVPFPSYYSFGADTKEGVDNMHVVYLGSGEAYSYTGKENLRELKPEGTPFPLPKVFGFEKINSTRFPNTTTLIHSGDNMEIELALVSVLSGVVAIVAVLKFRSSRGK</sequence>
<protein>
    <submittedName>
        <fullName evidence="1">Thermopsin</fullName>
    </submittedName>
</protein>
<dbReference type="Proteomes" id="UP000322983">
    <property type="component" value="Chromosome"/>
</dbReference>
<dbReference type="GeneID" id="41714520"/>
<dbReference type="KEGG" id="step:IC006_0707"/>
<gene>
    <name evidence="1" type="ORF">IC006_0707</name>
</gene>
<organism evidence="1 2">
    <name type="scientific">Sulfuracidifex tepidarius</name>
    <dbReference type="NCBI Taxonomy" id="1294262"/>
    <lineage>
        <taxon>Archaea</taxon>
        <taxon>Thermoproteota</taxon>
        <taxon>Thermoprotei</taxon>
        <taxon>Sulfolobales</taxon>
        <taxon>Sulfolobaceae</taxon>
        <taxon>Sulfuracidifex</taxon>
    </lineage>
</organism>
<evidence type="ECO:0000313" key="2">
    <source>
        <dbReference type="Proteomes" id="UP000322983"/>
    </source>
</evidence>
<dbReference type="AlphaFoldDB" id="A0A510DT90"/>
<dbReference type="RefSeq" id="WP_054846148.1">
    <property type="nucleotide sequence ID" value="NZ_AP018929.1"/>
</dbReference>
<proteinExistence type="predicted"/>
<dbReference type="InterPro" id="IPR007981">
    <property type="entry name" value="Peptidase_A5"/>
</dbReference>
<reference evidence="1 2" key="1">
    <citation type="journal article" date="2020" name="Int. J. Syst. Evol. Microbiol.">
        <title>Sulfuracidifex tepidarius gen. nov., sp. nov. and transfer of Sulfolobus metallicus Huber and Stetter 1992 to the genus Sulfuracidifex as Sulfuracidifex metallicus comb. nov.</title>
        <authorList>
            <person name="Itoh T."/>
            <person name="Miura T."/>
            <person name="Sakai H.D."/>
            <person name="Kato S."/>
            <person name="Ohkuma M."/>
            <person name="Takashina T."/>
        </authorList>
    </citation>
    <scope>NUCLEOTIDE SEQUENCE [LARGE SCALE GENOMIC DNA]</scope>
    <source>
        <strain evidence="1 2">IC-006</strain>
    </source>
</reference>
<dbReference type="OrthoDB" id="34640at2157"/>
<dbReference type="EMBL" id="AP018929">
    <property type="protein sequence ID" value="BBG23423.1"/>
    <property type="molecule type" value="Genomic_DNA"/>
</dbReference>
<keyword evidence="2" id="KW-1185">Reference proteome</keyword>
<dbReference type="Pfam" id="PF05317">
    <property type="entry name" value="Thermopsin"/>
    <property type="match status" value="1"/>
</dbReference>